<proteinExistence type="predicted"/>
<reference evidence="2 3" key="1">
    <citation type="submission" date="2019-03" db="EMBL/GenBank/DDBJ databases">
        <title>Genomic Encyclopedia of Type Strains, Phase IV (KMG-IV): sequencing the most valuable type-strain genomes for metagenomic binning, comparative biology and taxonomic classification.</title>
        <authorList>
            <person name="Goeker M."/>
        </authorList>
    </citation>
    <scope>NUCLEOTIDE SEQUENCE [LARGE SCALE GENOMIC DNA]</scope>
    <source>
        <strain evidence="2 3">DSM 16380</strain>
    </source>
</reference>
<keyword evidence="1" id="KW-0732">Signal</keyword>
<dbReference type="RefSeq" id="WP_132500842.1">
    <property type="nucleotide sequence ID" value="NZ_LVXA01000001.1"/>
</dbReference>
<protein>
    <recommendedName>
        <fullName evidence="4">Pilus assembly protein PilP</fullName>
    </recommendedName>
</protein>
<feature type="chain" id="PRO_5020484971" description="Pilus assembly protein PilP" evidence="1">
    <location>
        <begin position="20"/>
        <end position="146"/>
    </location>
</feature>
<evidence type="ECO:0000256" key="1">
    <source>
        <dbReference type="SAM" id="SignalP"/>
    </source>
</evidence>
<feature type="signal peptide" evidence="1">
    <location>
        <begin position="1"/>
        <end position="19"/>
    </location>
</feature>
<evidence type="ECO:0000313" key="2">
    <source>
        <dbReference type="EMBL" id="TCP18603.1"/>
    </source>
</evidence>
<dbReference type="AlphaFoldDB" id="A0A4R2NBU2"/>
<comment type="caution">
    <text evidence="2">The sequence shown here is derived from an EMBL/GenBank/DDBJ whole genome shotgun (WGS) entry which is preliminary data.</text>
</comment>
<name>A0A4R2NBU2_9PAST</name>
<keyword evidence="3" id="KW-1185">Reference proteome</keyword>
<evidence type="ECO:0000313" key="3">
    <source>
        <dbReference type="Proteomes" id="UP000295537"/>
    </source>
</evidence>
<dbReference type="Proteomes" id="UP000295537">
    <property type="component" value="Unassembled WGS sequence"/>
</dbReference>
<accession>A0A4R2NBU2</accession>
<sequence>MRVIYLLIFSCVMGSTSYASPFYDEEELIEFSDQTTTNQESIRHNHSVEPAEKQKKLTACNLPDNVNIRQIKDDFESLSLVGVAKINHIPQALFINMKDRLIGFKVGDYIENAFIQIVDINLKQITYIDWANTQDCQSPDTVTIKL</sequence>
<gene>
    <name evidence="2" type="ORF">EV693_102283</name>
</gene>
<evidence type="ECO:0008006" key="4">
    <source>
        <dbReference type="Google" id="ProtNLM"/>
    </source>
</evidence>
<dbReference type="OrthoDB" id="5690836at2"/>
<organism evidence="2 3">
    <name type="scientific">Nicoletella semolina</name>
    <dbReference type="NCBI Taxonomy" id="271160"/>
    <lineage>
        <taxon>Bacteria</taxon>
        <taxon>Pseudomonadati</taxon>
        <taxon>Pseudomonadota</taxon>
        <taxon>Gammaproteobacteria</taxon>
        <taxon>Pasteurellales</taxon>
        <taxon>Pasteurellaceae</taxon>
        <taxon>Nicoletella</taxon>
    </lineage>
</organism>
<dbReference type="EMBL" id="SLXJ01000002">
    <property type="protein sequence ID" value="TCP18603.1"/>
    <property type="molecule type" value="Genomic_DNA"/>
</dbReference>